<feature type="signal peptide" evidence="2">
    <location>
        <begin position="1"/>
        <end position="23"/>
    </location>
</feature>
<keyword evidence="4" id="KW-1185">Reference proteome</keyword>
<feature type="region of interest" description="Disordered" evidence="1">
    <location>
        <begin position="118"/>
        <end position="261"/>
    </location>
</feature>
<feature type="region of interest" description="Disordered" evidence="1">
    <location>
        <begin position="43"/>
        <end position="77"/>
    </location>
</feature>
<feature type="compositionally biased region" description="Polar residues" evidence="1">
    <location>
        <begin position="237"/>
        <end position="258"/>
    </location>
</feature>
<evidence type="ECO:0000313" key="4">
    <source>
        <dbReference type="Proteomes" id="UP000001514"/>
    </source>
</evidence>
<feature type="compositionally biased region" description="Polar residues" evidence="1">
    <location>
        <begin position="145"/>
        <end position="174"/>
    </location>
</feature>
<feature type="compositionally biased region" description="Low complexity" evidence="1">
    <location>
        <begin position="57"/>
        <end position="77"/>
    </location>
</feature>
<name>D8SN14_SELML</name>
<evidence type="ECO:0000256" key="1">
    <source>
        <dbReference type="SAM" id="MobiDB-lite"/>
    </source>
</evidence>
<protein>
    <submittedName>
        <fullName evidence="3">Uncharacterized protein</fullName>
    </submittedName>
</protein>
<evidence type="ECO:0000256" key="2">
    <source>
        <dbReference type="SAM" id="SignalP"/>
    </source>
</evidence>
<dbReference type="EMBL" id="GL377628">
    <property type="protein sequence ID" value="EFJ14376.1"/>
    <property type="molecule type" value="Genomic_DNA"/>
</dbReference>
<proteinExistence type="predicted"/>
<gene>
    <name evidence="3" type="ORF">SELMODRAFT_423843</name>
</gene>
<dbReference type="KEGG" id="smo:SELMODRAFT_423843"/>
<organism evidence="4">
    <name type="scientific">Selaginella moellendorffii</name>
    <name type="common">Spikemoss</name>
    <dbReference type="NCBI Taxonomy" id="88036"/>
    <lineage>
        <taxon>Eukaryota</taxon>
        <taxon>Viridiplantae</taxon>
        <taxon>Streptophyta</taxon>
        <taxon>Embryophyta</taxon>
        <taxon>Tracheophyta</taxon>
        <taxon>Lycopodiopsida</taxon>
        <taxon>Selaginellales</taxon>
        <taxon>Selaginellaceae</taxon>
        <taxon>Selaginella</taxon>
    </lineage>
</organism>
<feature type="chain" id="PRO_5003122870" evidence="2">
    <location>
        <begin position="24"/>
        <end position="315"/>
    </location>
</feature>
<reference evidence="3 4" key="1">
    <citation type="journal article" date="2011" name="Science">
        <title>The Selaginella genome identifies genetic changes associated with the evolution of vascular plants.</title>
        <authorList>
            <person name="Banks J.A."/>
            <person name="Nishiyama T."/>
            <person name="Hasebe M."/>
            <person name="Bowman J.L."/>
            <person name="Gribskov M."/>
            <person name="dePamphilis C."/>
            <person name="Albert V.A."/>
            <person name="Aono N."/>
            <person name="Aoyama T."/>
            <person name="Ambrose B.A."/>
            <person name="Ashton N.W."/>
            <person name="Axtell M.J."/>
            <person name="Barker E."/>
            <person name="Barker M.S."/>
            <person name="Bennetzen J.L."/>
            <person name="Bonawitz N.D."/>
            <person name="Chapple C."/>
            <person name="Cheng C."/>
            <person name="Correa L.G."/>
            <person name="Dacre M."/>
            <person name="DeBarry J."/>
            <person name="Dreyer I."/>
            <person name="Elias M."/>
            <person name="Engstrom E.M."/>
            <person name="Estelle M."/>
            <person name="Feng L."/>
            <person name="Finet C."/>
            <person name="Floyd S.K."/>
            <person name="Frommer W.B."/>
            <person name="Fujita T."/>
            <person name="Gramzow L."/>
            <person name="Gutensohn M."/>
            <person name="Harholt J."/>
            <person name="Hattori M."/>
            <person name="Heyl A."/>
            <person name="Hirai T."/>
            <person name="Hiwatashi Y."/>
            <person name="Ishikawa M."/>
            <person name="Iwata M."/>
            <person name="Karol K.G."/>
            <person name="Koehler B."/>
            <person name="Kolukisaoglu U."/>
            <person name="Kubo M."/>
            <person name="Kurata T."/>
            <person name="Lalonde S."/>
            <person name="Li K."/>
            <person name="Li Y."/>
            <person name="Litt A."/>
            <person name="Lyons E."/>
            <person name="Manning G."/>
            <person name="Maruyama T."/>
            <person name="Michael T.P."/>
            <person name="Mikami K."/>
            <person name="Miyazaki S."/>
            <person name="Morinaga S."/>
            <person name="Murata T."/>
            <person name="Mueller-Roeber B."/>
            <person name="Nelson D.R."/>
            <person name="Obara M."/>
            <person name="Oguri Y."/>
            <person name="Olmstead R.G."/>
            <person name="Onodera N."/>
            <person name="Petersen B.L."/>
            <person name="Pils B."/>
            <person name="Prigge M."/>
            <person name="Rensing S.A."/>
            <person name="Riano-Pachon D.M."/>
            <person name="Roberts A.W."/>
            <person name="Sato Y."/>
            <person name="Scheller H.V."/>
            <person name="Schulz B."/>
            <person name="Schulz C."/>
            <person name="Shakirov E.V."/>
            <person name="Shibagaki N."/>
            <person name="Shinohara N."/>
            <person name="Shippen D.E."/>
            <person name="Soerensen I."/>
            <person name="Sotooka R."/>
            <person name="Sugimoto N."/>
            <person name="Sugita M."/>
            <person name="Sumikawa N."/>
            <person name="Tanurdzic M."/>
            <person name="Theissen G."/>
            <person name="Ulvskov P."/>
            <person name="Wakazuki S."/>
            <person name="Weng J.K."/>
            <person name="Willats W.W."/>
            <person name="Wipf D."/>
            <person name="Wolf P.G."/>
            <person name="Yang L."/>
            <person name="Zimmer A.D."/>
            <person name="Zhu Q."/>
            <person name="Mitros T."/>
            <person name="Hellsten U."/>
            <person name="Loque D."/>
            <person name="Otillar R."/>
            <person name="Salamov A."/>
            <person name="Schmutz J."/>
            <person name="Shapiro H."/>
            <person name="Lindquist E."/>
            <person name="Lucas S."/>
            <person name="Rokhsar D."/>
            <person name="Grigoriev I.V."/>
        </authorList>
    </citation>
    <scope>NUCLEOTIDE SEQUENCE [LARGE SCALE GENOMIC DNA]</scope>
</reference>
<dbReference type="HOGENOM" id="CLU_848371_0_0_1"/>
<dbReference type="InParanoid" id="D8SN14"/>
<evidence type="ECO:0000313" key="3">
    <source>
        <dbReference type="EMBL" id="EFJ14376.1"/>
    </source>
</evidence>
<sequence length="315" mass="33139">MASYRVSWVALVLLFSFAWRCIGSANDCAGSCNTSVDLCQTRTDTSDESDGADSPLASSGSSDAHASSSGPSSSSDGGMMIDFSLMLFTVEGNQGAESVDSPASSEVARATIDGETIVPVESKPCNDVNTVEDSGASRTIDPPETTASNVEDSGASRTINPAETTASNDVNTVEDSGASRTIDPPETTANNDVNLVEDSGASRTIDPPETTANNDINRVEESSLSEQARQGTIDPAETTSSNGADINNGEDSGASQDTEATDAGTRLVIQDVVDVIRRIWFRRNDDGELCCLDSPQDVLEFLEFLQSLTPQNLRE</sequence>
<dbReference type="AlphaFoldDB" id="D8SN14"/>
<feature type="compositionally biased region" description="Polar residues" evidence="1">
    <location>
        <begin position="210"/>
        <end position="230"/>
    </location>
</feature>
<dbReference type="Gramene" id="EFJ14376">
    <property type="protein sequence ID" value="EFJ14376"/>
    <property type="gene ID" value="SELMODRAFT_423843"/>
</dbReference>
<accession>D8SN14</accession>
<dbReference type="Proteomes" id="UP000001514">
    <property type="component" value="Unassembled WGS sequence"/>
</dbReference>
<keyword evidence="2" id="KW-0732">Signal</keyword>